<protein>
    <recommendedName>
        <fullName evidence="7">DUF5313 domain-containing protein</fullName>
    </recommendedName>
</protein>
<reference evidence="5" key="1">
    <citation type="submission" date="2015-07" db="EMBL/GenBank/DDBJ databases">
        <title>Nocardia seriolae U-1 whole genome shotgun sequence.</title>
        <authorList>
            <person name="Imajoh M."/>
            <person name="Fukumoto Y."/>
            <person name="Sukeda M."/>
            <person name="Yamane J."/>
            <person name="Yamasaki K."/>
            <person name="Shimizu M."/>
            <person name="Ohnishi K."/>
            <person name="Oshima S."/>
        </authorList>
    </citation>
    <scope>NUCLEOTIDE SEQUENCE [LARGE SCALE GENOMIC DNA]</scope>
    <source>
        <strain evidence="5">U-1</strain>
    </source>
</reference>
<dbReference type="AlphaFoldDB" id="A0ABC9YRQ2"/>
<dbReference type="EMBL" id="BBYQ01000029">
    <property type="protein sequence ID" value="GAP28142.1"/>
    <property type="molecule type" value="Genomic_DNA"/>
</dbReference>
<dbReference type="Pfam" id="PF17240">
    <property type="entry name" value="DUF5313"/>
    <property type="match status" value="1"/>
</dbReference>
<evidence type="ECO:0000313" key="4">
    <source>
        <dbReference type="EMBL" id="GAP28142.1"/>
    </source>
</evidence>
<keyword evidence="2" id="KW-0812">Transmembrane</keyword>
<feature type="region of interest" description="Disordered" evidence="1">
    <location>
        <begin position="113"/>
        <end position="143"/>
    </location>
</feature>
<sequence>MIPQRQRPTFAEWLGYTVGRPMPLDLQDWVRRDLTGKHAYARHLTRGMVPFLPIFAAFLLLFPGPLWLRAAMTLLALILAVFYCAAYMAPNRAHRLTQHGLPASLDAPRILHATPHRTHPLPGQPPPLTTPTQMNAALTPTTR</sequence>
<reference evidence="4 5" key="2">
    <citation type="journal article" date="2016" name="Genome Announc.">
        <title>Draft Genome Sequence of Erythromycin- and Oxytetracycline-Sensitive Nocardia seriolae Strain U-1 (NBRC 110359).</title>
        <authorList>
            <person name="Imajoh M."/>
            <person name="Sukeda M."/>
            <person name="Shimizu M."/>
            <person name="Yamane J."/>
            <person name="Ohnishi K."/>
            <person name="Oshima S."/>
        </authorList>
    </citation>
    <scope>NUCLEOTIDE SEQUENCE [LARGE SCALE GENOMIC DNA]</scope>
    <source>
        <strain evidence="4 5">U-1</strain>
    </source>
</reference>
<feature type="transmembrane region" description="Helical" evidence="2">
    <location>
        <begin position="70"/>
        <end position="89"/>
    </location>
</feature>
<feature type="compositionally biased region" description="Polar residues" evidence="1">
    <location>
        <begin position="134"/>
        <end position="143"/>
    </location>
</feature>
<dbReference type="InterPro" id="IPR035197">
    <property type="entry name" value="DUF5313"/>
</dbReference>
<keyword evidence="2" id="KW-1133">Transmembrane helix</keyword>
<dbReference type="RefSeq" id="WP_158543934.1">
    <property type="nucleotide sequence ID" value="NZ_AP017900.1"/>
</dbReference>
<feature type="transmembrane region" description="Helical" evidence="2">
    <location>
        <begin position="47"/>
        <end position="64"/>
    </location>
</feature>
<keyword evidence="5" id="KW-1185">Reference proteome</keyword>
<dbReference type="Proteomes" id="UP000180166">
    <property type="component" value="Chromosome"/>
</dbReference>
<dbReference type="Proteomes" id="UP000037179">
    <property type="component" value="Unassembled WGS sequence"/>
</dbReference>
<evidence type="ECO:0008006" key="7">
    <source>
        <dbReference type="Google" id="ProtNLM"/>
    </source>
</evidence>
<evidence type="ECO:0000313" key="5">
    <source>
        <dbReference type="Proteomes" id="UP000037179"/>
    </source>
</evidence>
<dbReference type="KEGG" id="nsr:NS506_07667"/>
<gene>
    <name evidence="3" type="ORF">NS506_07667</name>
    <name evidence="4" type="ORF">NSK11_contig00029-0003</name>
</gene>
<dbReference type="GeneID" id="93372395"/>
<reference evidence="3 6" key="3">
    <citation type="submission" date="2016-10" db="EMBL/GenBank/DDBJ databases">
        <title>Genome sequence of Nocardia seriolae strain EM150506, isolated from Anguila japonica.</title>
        <authorList>
            <person name="Han H.-J."/>
        </authorList>
    </citation>
    <scope>NUCLEOTIDE SEQUENCE [LARGE SCALE GENOMIC DNA]</scope>
    <source>
        <strain evidence="3 6">EM150506</strain>
    </source>
</reference>
<evidence type="ECO:0000256" key="1">
    <source>
        <dbReference type="SAM" id="MobiDB-lite"/>
    </source>
</evidence>
<name>A0ABC9YRQ2_9NOCA</name>
<organism evidence="4 5">
    <name type="scientific">Nocardia seriolae</name>
    <dbReference type="NCBI Taxonomy" id="37332"/>
    <lineage>
        <taxon>Bacteria</taxon>
        <taxon>Bacillati</taxon>
        <taxon>Actinomycetota</taxon>
        <taxon>Actinomycetes</taxon>
        <taxon>Mycobacteriales</taxon>
        <taxon>Nocardiaceae</taxon>
        <taxon>Nocardia</taxon>
    </lineage>
</organism>
<accession>A0ABC9YRQ2</accession>
<evidence type="ECO:0000313" key="3">
    <source>
        <dbReference type="EMBL" id="APB01687.1"/>
    </source>
</evidence>
<evidence type="ECO:0000256" key="2">
    <source>
        <dbReference type="SAM" id="Phobius"/>
    </source>
</evidence>
<evidence type="ECO:0000313" key="6">
    <source>
        <dbReference type="Proteomes" id="UP000180166"/>
    </source>
</evidence>
<keyword evidence="2" id="KW-0472">Membrane</keyword>
<proteinExistence type="predicted"/>
<dbReference type="EMBL" id="CP017839">
    <property type="protein sequence ID" value="APB01687.1"/>
    <property type="molecule type" value="Genomic_DNA"/>
</dbReference>